<feature type="signal peptide" evidence="1">
    <location>
        <begin position="1"/>
        <end position="19"/>
    </location>
</feature>
<dbReference type="EMBL" id="CP011509">
    <property type="protein sequence ID" value="AKJ04741.1"/>
    <property type="molecule type" value="Genomic_DNA"/>
</dbReference>
<dbReference type="KEGG" id="age:AA314_06367"/>
<proteinExistence type="predicted"/>
<evidence type="ECO:0008006" key="6">
    <source>
        <dbReference type="Google" id="ProtNLM"/>
    </source>
</evidence>
<reference evidence="3 5" key="2">
    <citation type="submission" date="2018-08" db="EMBL/GenBank/DDBJ databases">
        <title>Genomic Encyclopedia of Archaeal and Bacterial Type Strains, Phase II (KMG-II): from individual species to whole genera.</title>
        <authorList>
            <person name="Goeker M."/>
        </authorList>
    </citation>
    <scope>NUCLEOTIDE SEQUENCE [LARGE SCALE GENOMIC DNA]</scope>
    <source>
        <strain evidence="3 5">DSM 2261</strain>
    </source>
</reference>
<evidence type="ECO:0000256" key="1">
    <source>
        <dbReference type="SAM" id="SignalP"/>
    </source>
</evidence>
<dbReference type="RefSeq" id="WP_047858471.1">
    <property type="nucleotide sequence ID" value="NZ_CP011509.1"/>
</dbReference>
<evidence type="ECO:0000313" key="4">
    <source>
        <dbReference type="Proteomes" id="UP000035579"/>
    </source>
</evidence>
<dbReference type="AlphaFoldDB" id="A0AAC8THN9"/>
<protein>
    <recommendedName>
        <fullName evidence="6">Lipoprotein</fullName>
    </recommendedName>
</protein>
<feature type="chain" id="PRO_5042142028" description="Lipoprotein" evidence="1">
    <location>
        <begin position="20"/>
        <end position="172"/>
    </location>
</feature>
<evidence type="ECO:0000313" key="2">
    <source>
        <dbReference type="EMBL" id="AKJ04741.1"/>
    </source>
</evidence>
<dbReference type="EMBL" id="QUMU01000001">
    <property type="protein sequence ID" value="REG37204.1"/>
    <property type="molecule type" value="Genomic_DNA"/>
</dbReference>
<dbReference type="Proteomes" id="UP000035579">
    <property type="component" value="Chromosome"/>
</dbReference>
<dbReference type="PROSITE" id="PS51257">
    <property type="entry name" value="PROKAR_LIPOPROTEIN"/>
    <property type="match status" value="1"/>
</dbReference>
<accession>A0AAC8THN9</accession>
<dbReference type="Proteomes" id="UP000256345">
    <property type="component" value="Unassembled WGS sequence"/>
</dbReference>
<evidence type="ECO:0000313" key="3">
    <source>
        <dbReference type="EMBL" id="REG37204.1"/>
    </source>
</evidence>
<evidence type="ECO:0000313" key="5">
    <source>
        <dbReference type="Proteomes" id="UP000256345"/>
    </source>
</evidence>
<keyword evidence="5" id="KW-1185">Reference proteome</keyword>
<sequence length="172" mass="17938">MRHTTVSAILLATFTVACATAPGKNFDTSRPLKIEGGSYRQGEQIIQLPELEEKLEAHPAARPQMGGYQAKKWTGMILGSAGGALVGWNLGTNLTTSGTKTWTPALVGAGAIALAIPFALMADGQLRSAAEAYNGSFAQPQSKVLGGAVPFLAIVPESNGRKQCLAGFTMSF</sequence>
<gene>
    <name evidence="2" type="ORF">AA314_06367</name>
    <name evidence="3" type="ORF">ATI61_101182</name>
</gene>
<organism evidence="2 4">
    <name type="scientific">Archangium gephyra</name>
    <dbReference type="NCBI Taxonomy" id="48"/>
    <lineage>
        <taxon>Bacteria</taxon>
        <taxon>Pseudomonadati</taxon>
        <taxon>Myxococcota</taxon>
        <taxon>Myxococcia</taxon>
        <taxon>Myxococcales</taxon>
        <taxon>Cystobacterineae</taxon>
        <taxon>Archangiaceae</taxon>
        <taxon>Archangium</taxon>
    </lineage>
</organism>
<reference evidence="2 4" key="1">
    <citation type="submission" date="2015-05" db="EMBL/GenBank/DDBJ databases">
        <title>Genome assembly of Archangium gephyra DSM 2261.</title>
        <authorList>
            <person name="Sharma G."/>
            <person name="Subramanian S."/>
        </authorList>
    </citation>
    <scope>NUCLEOTIDE SEQUENCE [LARGE SCALE GENOMIC DNA]</scope>
    <source>
        <strain evidence="2 4">DSM 2261</strain>
    </source>
</reference>
<keyword evidence="1" id="KW-0732">Signal</keyword>
<name>A0AAC8THN9_9BACT</name>